<keyword evidence="2" id="KW-1185">Reference proteome</keyword>
<dbReference type="AlphaFoldDB" id="A0A6M0R7Q5"/>
<comment type="caution">
    <text evidence="1">The sequence shown here is derived from an EMBL/GenBank/DDBJ whole genome shotgun (WGS) entry which is preliminary data.</text>
</comment>
<organism evidence="1 2">
    <name type="scientific">Clostridium niameyense</name>
    <dbReference type="NCBI Taxonomy" id="1622073"/>
    <lineage>
        <taxon>Bacteria</taxon>
        <taxon>Bacillati</taxon>
        <taxon>Bacillota</taxon>
        <taxon>Clostridia</taxon>
        <taxon>Eubacteriales</taxon>
        <taxon>Clostridiaceae</taxon>
        <taxon>Clostridium</taxon>
    </lineage>
</organism>
<dbReference type="EMBL" id="SXDP01000002">
    <property type="protein sequence ID" value="NEZ46253.1"/>
    <property type="molecule type" value="Genomic_DNA"/>
</dbReference>
<accession>A0A6M0R7Q5</accession>
<gene>
    <name evidence="1" type="ORF">FDF74_03380</name>
</gene>
<dbReference type="RefSeq" id="WP_163248545.1">
    <property type="nucleotide sequence ID" value="NZ_SXDP01000002.1"/>
</dbReference>
<sequence>MFRIDELENEVRVYNDGILILESKDIGDLRELILALIDGSEDTWEVEILGNILYYINNNLSTTEVA</sequence>
<proteinExistence type="predicted"/>
<evidence type="ECO:0000313" key="1">
    <source>
        <dbReference type="EMBL" id="NEZ46253.1"/>
    </source>
</evidence>
<dbReference type="Proteomes" id="UP000473885">
    <property type="component" value="Unassembled WGS sequence"/>
</dbReference>
<name>A0A6M0R7Q5_9CLOT</name>
<reference evidence="1 2" key="1">
    <citation type="submission" date="2019-04" db="EMBL/GenBank/DDBJ databases">
        <title>Genome sequencing of Clostridium botulinum Groups I-IV and Clostridium butyricum.</title>
        <authorList>
            <person name="Brunt J."/>
            <person name="Van Vliet A.H.M."/>
            <person name="Stringer S.C."/>
            <person name="Carter A.T."/>
            <person name="Peck M.W."/>
        </authorList>
    </citation>
    <scope>NUCLEOTIDE SEQUENCE [LARGE SCALE GENOMIC DNA]</scope>
    <source>
        <strain evidence="1 2">IFR 18/094</strain>
    </source>
</reference>
<evidence type="ECO:0000313" key="2">
    <source>
        <dbReference type="Proteomes" id="UP000473885"/>
    </source>
</evidence>
<protein>
    <submittedName>
        <fullName evidence="1">Uncharacterized protein</fullName>
    </submittedName>
</protein>